<organism evidence="10">
    <name type="scientific">hydrocarbon metagenome</name>
    <dbReference type="NCBI Taxonomy" id="938273"/>
    <lineage>
        <taxon>unclassified sequences</taxon>
        <taxon>metagenomes</taxon>
        <taxon>ecological metagenomes</taxon>
    </lineage>
</organism>
<reference evidence="10" key="1">
    <citation type="journal article" date="2015" name="Proc. Natl. Acad. Sci. U.S.A.">
        <title>Networks of energetic and metabolic interactions define dynamics in microbial communities.</title>
        <authorList>
            <person name="Embree M."/>
            <person name="Liu J.K."/>
            <person name="Al-Bassam M.M."/>
            <person name="Zengler K."/>
        </authorList>
    </citation>
    <scope>NUCLEOTIDE SEQUENCE</scope>
</reference>
<dbReference type="Pfam" id="PF02771">
    <property type="entry name" value="Acyl-CoA_dh_N"/>
    <property type="match status" value="1"/>
</dbReference>
<evidence type="ECO:0000256" key="5">
    <source>
        <dbReference type="ARBA" id="ARBA00023002"/>
    </source>
</evidence>
<dbReference type="InterPro" id="IPR052166">
    <property type="entry name" value="Diverse_Acyl-CoA_DH"/>
</dbReference>
<evidence type="ECO:0000259" key="6">
    <source>
        <dbReference type="Pfam" id="PF00441"/>
    </source>
</evidence>
<evidence type="ECO:0000256" key="3">
    <source>
        <dbReference type="ARBA" id="ARBA00022630"/>
    </source>
</evidence>
<dbReference type="InterPro" id="IPR036250">
    <property type="entry name" value="AcylCo_DH-like_C"/>
</dbReference>
<evidence type="ECO:0000256" key="4">
    <source>
        <dbReference type="ARBA" id="ARBA00022827"/>
    </source>
</evidence>
<dbReference type="SUPFAM" id="SSF56645">
    <property type="entry name" value="Acyl-CoA dehydrogenase NM domain-like"/>
    <property type="match status" value="1"/>
</dbReference>
<comment type="caution">
    <text evidence="10">The sequence shown here is derived from an EMBL/GenBank/DDBJ whole genome shotgun (WGS) entry which is preliminary data.</text>
</comment>
<dbReference type="PANTHER" id="PTHR42803">
    <property type="entry name" value="ACYL-COA DEHYDROGENASE"/>
    <property type="match status" value="1"/>
</dbReference>
<keyword evidence="3" id="KW-0285">Flavoprotein</keyword>
<dbReference type="InterPro" id="IPR037069">
    <property type="entry name" value="AcylCoA_DH/ox_N_sf"/>
</dbReference>
<comment type="cofactor">
    <cofactor evidence="1">
        <name>FAD</name>
        <dbReference type="ChEBI" id="CHEBI:57692"/>
    </cofactor>
</comment>
<keyword evidence="5" id="KW-0560">Oxidoreductase</keyword>
<dbReference type="InterPro" id="IPR025878">
    <property type="entry name" value="Acyl-CoA_dh-like_C_dom"/>
</dbReference>
<protein>
    <submittedName>
        <fullName evidence="10">Acyl-coa dehydrogenase</fullName>
    </submittedName>
</protein>
<gene>
    <name evidence="10" type="ORF">ASZ90_019217</name>
</gene>
<keyword evidence="4" id="KW-0274">FAD</keyword>
<evidence type="ECO:0000313" key="10">
    <source>
        <dbReference type="EMBL" id="KUG03429.1"/>
    </source>
</evidence>
<evidence type="ECO:0000259" key="7">
    <source>
        <dbReference type="Pfam" id="PF02770"/>
    </source>
</evidence>
<feature type="domain" description="Acyl-CoA dehydrogenase/oxidase N-terminal" evidence="8">
    <location>
        <begin position="47"/>
        <end position="156"/>
    </location>
</feature>
<dbReference type="InterPro" id="IPR009100">
    <property type="entry name" value="AcylCoA_DH/oxidase_NM_dom_sf"/>
</dbReference>
<dbReference type="Pfam" id="PF00441">
    <property type="entry name" value="Acyl-CoA_dh_1"/>
    <property type="match status" value="1"/>
</dbReference>
<dbReference type="InterPro" id="IPR006091">
    <property type="entry name" value="Acyl-CoA_Oxase/DH_mid-dom"/>
</dbReference>
<dbReference type="AlphaFoldDB" id="A0A0W8E4D5"/>
<dbReference type="GO" id="GO:0016627">
    <property type="term" value="F:oxidoreductase activity, acting on the CH-CH group of donors"/>
    <property type="evidence" value="ECO:0007669"/>
    <property type="project" value="InterPro"/>
</dbReference>
<evidence type="ECO:0000256" key="2">
    <source>
        <dbReference type="ARBA" id="ARBA00009347"/>
    </source>
</evidence>
<dbReference type="SUPFAM" id="SSF47203">
    <property type="entry name" value="Acyl-CoA dehydrogenase C-terminal domain-like"/>
    <property type="match status" value="1"/>
</dbReference>
<dbReference type="Gene3D" id="2.40.110.10">
    <property type="entry name" value="Butyryl-CoA Dehydrogenase, subunit A, domain 2"/>
    <property type="match status" value="1"/>
</dbReference>
<comment type="similarity">
    <text evidence="2">Belongs to the acyl-CoA dehydrogenase family.</text>
</comment>
<dbReference type="InterPro" id="IPR009075">
    <property type="entry name" value="AcylCo_DH/oxidase_C"/>
</dbReference>
<name>A0A0W8E4D5_9ZZZZ</name>
<dbReference type="Pfam" id="PF02770">
    <property type="entry name" value="Acyl-CoA_dh_M"/>
    <property type="match status" value="1"/>
</dbReference>
<dbReference type="Gene3D" id="1.10.540.10">
    <property type="entry name" value="Acyl-CoA dehydrogenase/oxidase, N-terminal domain"/>
    <property type="match status" value="1"/>
</dbReference>
<sequence length="607" mass="66964">MEFKYNVRDLKFILKEWLPTEEVLACDRFKEYYGIDDVDPIMTEAYKVAREVVSPINAEGDKNPVKFEDGVVTSPPGYKEVFKFLQENGWGSSSECIELDGGMPLVLYKAAAEMIAAACPAMGSNIKLTSGAANLIIEFGTQEDRDRFLPKMLSGDWQGTMNLTEPSAGSDVGDALARSYPTDDPRIWKIKGTKMFITAGDGSICENTIHMVLARPPQGAKGSSGLGLYIVPKFWVNEDGSMGKSNDVTTIAIEHKMGLNGSATCMLNFGENDDCYGIMLGKAPDEKGRSKGLAMMFNMMNESRIGTGHNANNQASEAYALASQYTIDRVQGYIKGERVPIIKHSDVRRMLLDMKAHTEGIRAMIFKGFYNLDIAGNSSDKAKAKECADIAAILTPLVKCYGSETAVLMTAEAIQCLGGVGYTKEYPVEQYMRDSKVLTIWEGTSFIHGNDLVGRKMTMDNAEPFKKWMGSIKDFIDSNKNLPGFEKEMTTLEKAYQSAEDVWQTIASWQANKAEQGELVNLYAIRALFVFAQLYVAMCLMDQAIVANKTLAGLPADHFDANFYKGKVASARYYINNSLPNVFTLTQVIKNADTSVLEVPEEVLIVS</sequence>
<dbReference type="GO" id="GO:0005886">
    <property type="term" value="C:plasma membrane"/>
    <property type="evidence" value="ECO:0007669"/>
    <property type="project" value="TreeGrafter"/>
</dbReference>
<feature type="domain" description="Acetyl-CoA dehydrogenase-like C-terminal" evidence="9">
    <location>
        <begin position="469"/>
        <end position="599"/>
    </location>
</feature>
<accession>A0A0W8E4D5</accession>
<proteinExistence type="inferred from homology"/>
<dbReference type="Gene3D" id="1.20.140.10">
    <property type="entry name" value="Butyryl-CoA Dehydrogenase, subunit A, domain 3"/>
    <property type="match status" value="1"/>
</dbReference>
<evidence type="ECO:0000259" key="8">
    <source>
        <dbReference type="Pfam" id="PF02771"/>
    </source>
</evidence>
<evidence type="ECO:0000256" key="1">
    <source>
        <dbReference type="ARBA" id="ARBA00001974"/>
    </source>
</evidence>
<dbReference type="InterPro" id="IPR046373">
    <property type="entry name" value="Acyl-CoA_Oxase/DH_mid-dom_sf"/>
</dbReference>
<dbReference type="Pfam" id="PF12806">
    <property type="entry name" value="Acyl-CoA_dh_C"/>
    <property type="match status" value="1"/>
</dbReference>
<feature type="domain" description="Acyl-CoA oxidase/dehydrogenase middle" evidence="7">
    <location>
        <begin position="161"/>
        <end position="269"/>
    </location>
</feature>
<evidence type="ECO:0000259" key="9">
    <source>
        <dbReference type="Pfam" id="PF12806"/>
    </source>
</evidence>
<feature type="domain" description="Acyl-CoA dehydrogenase/oxidase C-terminal" evidence="6">
    <location>
        <begin position="291"/>
        <end position="452"/>
    </location>
</feature>
<dbReference type="InterPro" id="IPR013786">
    <property type="entry name" value="AcylCoA_DH/ox_N"/>
</dbReference>
<dbReference type="PANTHER" id="PTHR42803:SF1">
    <property type="entry name" value="BROAD-SPECIFICITY LINEAR ACYL-COA DEHYDROGENASE FADE5"/>
    <property type="match status" value="1"/>
</dbReference>
<dbReference type="EMBL" id="LNQE01001882">
    <property type="protein sequence ID" value="KUG03429.1"/>
    <property type="molecule type" value="Genomic_DNA"/>
</dbReference>
<dbReference type="GO" id="GO:0050660">
    <property type="term" value="F:flavin adenine dinucleotide binding"/>
    <property type="evidence" value="ECO:0007669"/>
    <property type="project" value="InterPro"/>
</dbReference>